<feature type="transmembrane region" description="Helical" evidence="1">
    <location>
        <begin position="56"/>
        <end position="78"/>
    </location>
</feature>
<dbReference type="Proteomes" id="UP001172155">
    <property type="component" value="Unassembled WGS sequence"/>
</dbReference>
<sequence>MAAAMVADYDQVLGLLRSDDDRAQENISYIASLLTIQQTGAGVKEAERTTEQNRMVLVLAIVAMFLLPIGTASTVLSMEGGWGPGGPDFGLFWVIVLPASVVLMASMLSFMFWGRQNRQATPVPVKTVTASQSLAGKDSMGGYGTGRNTHYKDSKWVYRRQPIIVGNTLHVSGEGV</sequence>
<accession>A0AA40F3U3</accession>
<gene>
    <name evidence="2" type="ORF">B0T18DRAFT_55858</name>
</gene>
<protein>
    <submittedName>
        <fullName evidence="2">Uncharacterized protein</fullName>
    </submittedName>
</protein>
<reference evidence="2" key="1">
    <citation type="submission" date="2023-06" db="EMBL/GenBank/DDBJ databases">
        <title>Genome-scale phylogeny and comparative genomics of the fungal order Sordariales.</title>
        <authorList>
            <consortium name="Lawrence Berkeley National Laboratory"/>
            <person name="Hensen N."/>
            <person name="Bonometti L."/>
            <person name="Westerberg I."/>
            <person name="Brannstrom I.O."/>
            <person name="Guillou S."/>
            <person name="Cros-Aarteil S."/>
            <person name="Calhoun S."/>
            <person name="Haridas S."/>
            <person name="Kuo A."/>
            <person name="Mondo S."/>
            <person name="Pangilinan J."/>
            <person name="Riley R."/>
            <person name="LaButti K."/>
            <person name="Andreopoulos B."/>
            <person name="Lipzen A."/>
            <person name="Chen C."/>
            <person name="Yanf M."/>
            <person name="Daum C."/>
            <person name="Ng V."/>
            <person name="Clum A."/>
            <person name="Steindorff A."/>
            <person name="Ohm R."/>
            <person name="Martin F."/>
            <person name="Silar P."/>
            <person name="Natvig D."/>
            <person name="Lalanne C."/>
            <person name="Gautier V."/>
            <person name="Ament-velasquez S.L."/>
            <person name="Kruys A."/>
            <person name="Hutchinson M.I."/>
            <person name="Powell A.J."/>
            <person name="Barry K."/>
            <person name="Miller A.N."/>
            <person name="Grigoriev I.V."/>
            <person name="Debuchy R."/>
            <person name="Gladieux P."/>
            <person name="Thoren M.H."/>
            <person name="Johannesson H."/>
        </authorList>
    </citation>
    <scope>NUCLEOTIDE SEQUENCE</scope>
    <source>
        <strain evidence="2">SMH3187-1</strain>
    </source>
</reference>
<evidence type="ECO:0000313" key="2">
    <source>
        <dbReference type="EMBL" id="KAK0750738.1"/>
    </source>
</evidence>
<evidence type="ECO:0000256" key="1">
    <source>
        <dbReference type="SAM" id="Phobius"/>
    </source>
</evidence>
<organism evidence="2 3">
    <name type="scientific">Schizothecium vesticola</name>
    <dbReference type="NCBI Taxonomy" id="314040"/>
    <lineage>
        <taxon>Eukaryota</taxon>
        <taxon>Fungi</taxon>
        <taxon>Dikarya</taxon>
        <taxon>Ascomycota</taxon>
        <taxon>Pezizomycotina</taxon>
        <taxon>Sordariomycetes</taxon>
        <taxon>Sordariomycetidae</taxon>
        <taxon>Sordariales</taxon>
        <taxon>Schizotheciaceae</taxon>
        <taxon>Schizothecium</taxon>
    </lineage>
</organism>
<name>A0AA40F3U3_9PEZI</name>
<keyword evidence="3" id="KW-1185">Reference proteome</keyword>
<proteinExistence type="predicted"/>
<dbReference type="EMBL" id="JAUKUD010000002">
    <property type="protein sequence ID" value="KAK0750738.1"/>
    <property type="molecule type" value="Genomic_DNA"/>
</dbReference>
<keyword evidence="1" id="KW-1133">Transmembrane helix</keyword>
<feature type="transmembrane region" description="Helical" evidence="1">
    <location>
        <begin position="90"/>
        <end position="113"/>
    </location>
</feature>
<comment type="caution">
    <text evidence="2">The sequence shown here is derived from an EMBL/GenBank/DDBJ whole genome shotgun (WGS) entry which is preliminary data.</text>
</comment>
<keyword evidence="1" id="KW-0472">Membrane</keyword>
<dbReference type="AlphaFoldDB" id="A0AA40F3U3"/>
<evidence type="ECO:0000313" key="3">
    <source>
        <dbReference type="Proteomes" id="UP001172155"/>
    </source>
</evidence>
<keyword evidence="1" id="KW-0812">Transmembrane</keyword>